<dbReference type="InterPro" id="IPR016215">
    <property type="entry name" value="NTA_MOA"/>
</dbReference>
<evidence type="ECO:0000256" key="4">
    <source>
        <dbReference type="ARBA" id="ARBA00023033"/>
    </source>
</evidence>
<evidence type="ECO:0000313" key="7">
    <source>
        <dbReference type="EMBL" id="GAA2422372.1"/>
    </source>
</evidence>
<dbReference type="NCBIfam" id="TIGR03860">
    <property type="entry name" value="FMN_nitrolo"/>
    <property type="match status" value="1"/>
</dbReference>
<dbReference type="PANTHER" id="PTHR30011:SF16">
    <property type="entry name" value="C2H2 FINGER DOMAIN TRANSCRIPTION FACTOR (EUROFUNG)-RELATED"/>
    <property type="match status" value="1"/>
</dbReference>
<dbReference type="PANTHER" id="PTHR30011">
    <property type="entry name" value="ALKANESULFONATE MONOOXYGENASE-RELATED"/>
    <property type="match status" value="1"/>
</dbReference>
<dbReference type="InterPro" id="IPR036661">
    <property type="entry name" value="Luciferase-like_sf"/>
</dbReference>
<proteinExistence type="inferred from homology"/>
<feature type="domain" description="Luciferase-like" evidence="6">
    <location>
        <begin position="23"/>
        <end position="389"/>
    </location>
</feature>
<dbReference type="Pfam" id="PF00296">
    <property type="entry name" value="Bac_luciferase"/>
    <property type="match status" value="1"/>
</dbReference>
<accession>A0ABN3J527</accession>
<gene>
    <name evidence="7" type="ORF">GCM10010421_05460</name>
</gene>
<keyword evidence="1" id="KW-0285">Flavoprotein</keyword>
<organism evidence="7 8">
    <name type="scientific">Streptomyces glaucus</name>
    <dbReference type="NCBI Taxonomy" id="284029"/>
    <lineage>
        <taxon>Bacteria</taxon>
        <taxon>Bacillati</taxon>
        <taxon>Actinomycetota</taxon>
        <taxon>Actinomycetes</taxon>
        <taxon>Kitasatosporales</taxon>
        <taxon>Streptomycetaceae</taxon>
        <taxon>Streptomyces</taxon>
    </lineage>
</organism>
<dbReference type="EMBL" id="BAAATK010000002">
    <property type="protein sequence ID" value="GAA2422372.1"/>
    <property type="molecule type" value="Genomic_DNA"/>
</dbReference>
<keyword evidence="8" id="KW-1185">Reference proteome</keyword>
<dbReference type="Proteomes" id="UP001500460">
    <property type="component" value="Unassembled WGS sequence"/>
</dbReference>
<keyword evidence="3" id="KW-0560">Oxidoreductase</keyword>
<keyword evidence="2" id="KW-0288">FMN</keyword>
<protein>
    <submittedName>
        <fullName evidence="7">LLM class flavin-dependent oxidoreductase</fullName>
    </submittedName>
</protein>
<comment type="caution">
    <text evidence="7">The sequence shown here is derived from an EMBL/GenBank/DDBJ whole genome shotgun (WGS) entry which is preliminary data.</text>
</comment>
<dbReference type="InterPro" id="IPR051260">
    <property type="entry name" value="Diverse_substr_monoxygenases"/>
</dbReference>
<sequence>MTRHPHMRLGAFLYPTGYHVAAWRHPAVPADAGVNFAHYAELARTAERGRMDFLFLPDSSAMRGENMDELSRTAIRYVAQFEPLTLLGALAGVTERIGLTATVSSTYTEPYHTARMIASLDHISGGRAGWNLVTSQNPYEAYNFGLPEHPEHDARYARAAEYAQVVKGLWDTWSDGAWRGDKAAGRFFDPDGVRPLHHSGEHFSVRGPLNMPRPPQGHPVTIQAGSSEPGRDLAASVADVVFTAQHSREQALLFAEDVRVRAAKAGRDPESVVVLAGVFPYVGRTRAEAEEKAERLQDLIDPHVGLALLSSELGHVDLSGCDLDGPLPDIPVSNAGRSRRDLLVRMAAEEGLTVRQLYKRVAGSRGHRQVVGTPESVADDLEDWFGSGAADGFIVMPPQLPGGLDDFVDLVLPELRRRGLFRAEYEGTTLRDHLGLERPGR</sequence>
<reference evidence="7 8" key="1">
    <citation type="journal article" date="2019" name="Int. J. Syst. Evol. Microbiol.">
        <title>The Global Catalogue of Microorganisms (GCM) 10K type strain sequencing project: providing services to taxonomists for standard genome sequencing and annotation.</title>
        <authorList>
            <consortium name="The Broad Institute Genomics Platform"/>
            <consortium name="The Broad Institute Genome Sequencing Center for Infectious Disease"/>
            <person name="Wu L."/>
            <person name="Ma J."/>
        </authorList>
    </citation>
    <scope>NUCLEOTIDE SEQUENCE [LARGE SCALE GENOMIC DNA]</scope>
    <source>
        <strain evidence="7 8">JCM 6922</strain>
    </source>
</reference>
<evidence type="ECO:0000256" key="3">
    <source>
        <dbReference type="ARBA" id="ARBA00023002"/>
    </source>
</evidence>
<evidence type="ECO:0000256" key="5">
    <source>
        <dbReference type="ARBA" id="ARBA00033748"/>
    </source>
</evidence>
<dbReference type="RefSeq" id="WP_344599703.1">
    <property type="nucleotide sequence ID" value="NZ_BAAATK010000002.1"/>
</dbReference>
<keyword evidence="4" id="KW-0503">Monooxygenase</keyword>
<dbReference type="InterPro" id="IPR011251">
    <property type="entry name" value="Luciferase-like_dom"/>
</dbReference>
<evidence type="ECO:0000256" key="1">
    <source>
        <dbReference type="ARBA" id="ARBA00022630"/>
    </source>
</evidence>
<comment type="similarity">
    <text evidence="5">Belongs to the NtaA/SnaA/DszA monooxygenase family.</text>
</comment>
<dbReference type="CDD" id="cd01095">
    <property type="entry name" value="Nitrilotriacetate_monoxgenase"/>
    <property type="match status" value="1"/>
</dbReference>
<dbReference type="PIRSF" id="PIRSF000337">
    <property type="entry name" value="NTA_MOA"/>
    <property type="match status" value="1"/>
</dbReference>
<name>A0ABN3J527_9ACTN</name>
<evidence type="ECO:0000256" key="2">
    <source>
        <dbReference type="ARBA" id="ARBA00022643"/>
    </source>
</evidence>
<dbReference type="Gene3D" id="3.20.20.30">
    <property type="entry name" value="Luciferase-like domain"/>
    <property type="match status" value="1"/>
</dbReference>
<evidence type="ECO:0000259" key="6">
    <source>
        <dbReference type="Pfam" id="PF00296"/>
    </source>
</evidence>
<evidence type="ECO:0000313" key="8">
    <source>
        <dbReference type="Proteomes" id="UP001500460"/>
    </source>
</evidence>
<dbReference type="SUPFAM" id="SSF51679">
    <property type="entry name" value="Bacterial luciferase-like"/>
    <property type="match status" value="1"/>
</dbReference>